<evidence type="ECO:0000259" key="6">
    <source>
        <dbReference type="Pfam" id="PF15613"/>
    </source>
</evidence>
<sequence>MILDEAYQNQTNDPYIWEVFPHHYAKILSTIEKYPSEFGPWYKWKTKPVQKKRSGRGYNINIENIQELESRLEGWEVVLLSCLIEYGCPSKIPGYESIIAKLCCIDESSSNQNNNIPLQELIKLGFLSLTADEKIIILRFLIDELAINCVAIRNFIDHSFEILTELRKQKIELSRERKEIIRLKNEFNKDLNAATNKSEEISNNEIQINENKMEDSLSSSTTTKEDEKNIINNQKRMTNISYESDSNSLNGGSMTDNGEYDSSAPPPFNPSRATLRQKMMMQKKLEKEERERKRRDEYNQYREEALDHIRKNRKRNAEKRKIEERERNLERKQQVIDSRWKGWSAMIRLKMLGRDRYYNRYWWYDGSWLGSNNNAVDRTNNKGFGANSTNVIPSWGTGKLFVENVHFNPKKKNVTELEDDKYIGVDTEWSYYSTPSELDVLLEWLNPKGIRESQLLKNIMKVLNDIASIMIKREQDLTNMLIKNENMENKRTTRSGTNNYQNQLASCYLGYYNRWMEV</sequence>
<organism evidence="7 8">
    <name type="scientific">Piromyces finnis</name>
    <dbReference type="NCBI Taxonomy" id="1754191"/>
    <lineage>
        <taxon>Eukaryota</taxon>
        <taxon>Fungi</taxon>
        <taxon>Fungi incertae sedis</taxon>
        <taxon>Chytridiomycota</taxon>
        <taxon>Chytridiomycota incertae sedis</taxon>
        <taxon>Neocallimastigomycetes</taxon>
        <taxon>Neocallimastigales</taxon>
        <taxon>Neocallimastigaceae</taxon>
        <taxon>Piromyces</taxon>
    </lineage>
</organism>
<reference evidence="7 8" key="2">
    <citation type="submission" date="2016-08" db="EMBL/GenBank/DDBJ databases">
        <title>Pervasive Adenine N6-methylation of Active Genes in Fungi.</title>
        <authorList>
            <consortium name="DOE Joint Genome Institute"/>
            <person name="Mondo S.J."/>
            <person name="Dannebaum R.O."/>
            <person name="Kuo R.C."/>
            <person name="Labutti K."/>
            <person name="Haridas S."/>
            <person name="Kuo A."/>
            <person name="Salamov A."/>
            <person name="Ahrendt S.R."/>
            <person name="Lipzen A."/>
            <person name="Sullivan W."/>
            <person name="Andreopoulos W.B."/>
            <person name="Clum A."/>
            <person name="Lindquist E."/>
            <person name="Daum C."/>
            <person name="Ramamoorthy G.K."/>
            <person name="Gryganskyi A."/>
            <person name="Culley D."/>
            <person name="Magnuson J.K."/>
            <person name="James T.Y."/>
            <person name="O'Malley M.A."/>
            <person name="Stajich J.E."/>
            <person name="Spatafora J.W."/>
            <person name="Visel A."/>
            <person name="Grigoriev I.V."/>
        </authorList>
    </citation>
    <scope>NUCLEOTIDE SEQUENCE [LARGE SCALE GENOMIC DNA]</scope>
    <source>
        <strain evidence="8">finn</strain>
    </source>
</reference>
<dbReference type="GO" id="GO:0005634">
    <property type="term" value="C:nucleus"/>
    <property type="evidence" value="ECO:0007669"/>
    <property type="project" value="UniProtKB-SubCell"/>
</dbReference>
<evidence type="ECO:0000259" key="5">
    <source>
        <dbReference type="Pfam" id="PF15612"/>
    </source>
</evidence>
<feature type="compositionally biased region" description="Polar residues" evidence="4">
    <location>
        <begin position="230"/>
        <end position="256"/>
    </location>
</feature>
<dbReference type="GO" id="GO:0031509">
    <property type="term" value="P:subtelomeric heterochromatin formation"/>
    <property type="evidence" value="ECO:0007669"/>
    <property type="project" value="TreeGrafter"/>
</dbReference>
<name>A0A1Y1VA12_9FUNG</name>
<keyword evidence="2" id="KW-0539">Nucleus</keyword>
<evidence type="ECO:0000313" key="8">
    <source>
        <dbReference type="Proteomes" id="UP000193719"/>
    </source>
</evidence>
<comment type="caution">
    <text evidence="7">The sequence shown here is derived from an EMBL/GenBank/DDBJ whole genome shotgun (WGS) entry which is preliminary data.</text>
</comment>
<keyword evidence="3" id="KW-0175">Coiled coil</keyword>
<dbReference type="PANTHER" id="PTHR32075:SF6">
    <property type="entry name" value="ISWI CHROMATIN-REMODELING COMPLEX SUBUNIT YPL216W-RELATED"/>
    <property type="match status" value="1"/>
</dbReference>
<dbReference type="EMBL" id="MCFH01000020">
    <property type="protein sequence ID" value="ORX50763.1"/>
    <property type="molecule type" value="Genomic_DNA"/>
</dbReference>
<accession>A0A1Y1VA12</accession>
<evidence type="ECO:0000313" key="7">
    <source>
        <dbReference type="EMBL" id="ORX50763.1"/>
    </source>
</evidence>
<evidence type="ECO:0000256" key="4">
    <source>
        <dbReference type="SAM" id="MobiDB-lite"/>
    </source>
</evidence>
<keyword evidence="8" id="KW-1185">Reference proteome</keyword>
<dbReference type="InterPro" id="IPR028942">
    <property type="entry name" value="WHIM1_dom"/>
</dbReference>
<dbReference type="PANTHER" id="PTHR32075">
    <property type="entry name" value="ISWI CHROMATIN-REMODELING COMPLEX SUBUNIT YPL216W-RELATED"/>
    <property type="match status" value="1"/>
</dbReference>
<dbReference type="GO" id="GO:0000781">
    <property type="term" value="C:chromosome, telomeric region"/>
    <property type="evidence" value="ECO:0007669"/>
    <property type="project" value="GOC"/>
</dbReference>
<dbReference type="Pfam" id="PF15612">
    <property type="entry name" value="WHIM1"/>
    <property type="match status" value="1"/>
</dbReference>
<dbReference type="OrthoDB" id="332390at2759"/>
<reference evidence="7 8" key="1">
    <citation type="submission" date="2016-08" db="EMBL/GenBank/DDBJ databases">
        <title>Genomes of anaerobic fungi encode conserved fungal cellulosomes for biomass hydrolysis.</title>
        <authorList>
            <consortium name="DOE Joint Genome Institute"/>
            <person name="Haitjema C.H."/>
            <person name="Gilmore S.P."/>
            <person name="Henske J.K."/>
            <person name="Solomon K.V."/>
            <person name="De Groot R."/>
            <person name="Kuo A."/>
            <person name="Mondo S.J."/>
            <person name="Salamov A.A."/>
            <person name="Labutti K."/>
            <person name="Zhao Z."/>
            <person name="Chiniquy J."/>
            <person name="Barry K."/>
            <person name="Brewer H.M."/>
            <person name="Purvine S.O."/>
            <person name="Wright A.T."/>
            <person name="Boxma B."/>
            <person name="Van Alen T."/>
            <person name="Hackstein J.H."/>
            <person name="Baker S.E."/>
            <person name="Grigoriev I.V."/>
            <person name="O'Malley M.A."/>
        </authorList>
    </citation>
    <scope>NUCLEOTIDE SEQUENCE [LARGE SCALE GENOMIC DNA]</scope>
    <source>
        <strain evidence="8">finn</strain>
    </source>
</reference>
<feature type="coiled-coil region" evidence="3">
    <location>
        <begin position="163"/>
        <end position="204"/>
    </location>
</feature>
<comment type="subcellular location">
    <subcellularLocation>
        <location evidence="1">Nucleus</location>
    </subcellularLocation>
</comment>
<protein>
    <recommendedName>
        <fullName evidence="9">DDT domain-containing protein</fullName>
    </recommendedName>
</protein>
<dbReference type="Proteomes" id="UP000193719">
    <property type="component" value="Unassembled WGS sequence"/>
</dbReference>
<evidence type="ECO:0000256" key="1">
    <source>
        <dbReference type="ARBA" id="ARBA00004123"/>
    </source>
</evidence>
<dbReference type="Pfam" id="PF15613">
    <property type="entry name" value="WSD"/>
    <property type="match status" value="1"/>
</dbReference>
<dbReference type="AlphaFoldDB" id="A0A1Y1VA12"/>
<feature type="region of interest" description="Disordered" evidence="4">
    <location>
        <begin position="210"/>
        <end position="274"/>
    </location>
</feature>
<evidence type="ECO:0008006" key="9">
    <source>
        <dbReference type="Google" id="ProtNLM"/>
    </source>
</evidence>
<feature type="domain" description="WHIM2" evidence="6">
    <location>
        <begin position="347"/>
        <end position="461"/>
    </location>
</feature>
<dbReference type="InterPro" id="IPR028941">
    <property type="entry name" value="WHIM2_dom"/>
</dbReference>
<proteinExistence type="predicted"/>
<feature type="domain" description="WHIM1" evidence="5">
    <location>
        <begin position="119"/>
        <end position="157"/>
    </location>
</feature>
<dbReference type="STRING" id="1754191.A0A1Y1VA12"/>
<evidence type="ECO:0000256" key="3">
    <source>
        <dbReference type="SAM" id="Coils"/>
    </source>
</evidence>
<evidence type="ECO:0000256" key="2">
    <source>
        <dbReference type="ARBA" id="ARBA00023242"/>
    </source>
</evidence>
<gene>
    <name evidence="7" type="ORF">BCR36DRAFT_352137</name>
</gene>